<dbReference type="PANTHER" id="PTHR21310">
    <property type="entry name" value="AMINOGLYCOSIDE PHOSPHOTRANSFERASE-RELATED-RELATED"/>
    <property type="match status" value="1"/>
</dbReference>
<evidence type="ECO:0000313" key="3">
    <source>
        <dbReference type="Proteomes" id="UP001595872"/>
    </source>
</evidence>
<evidence type="ECO:0000259" key="1">
    <source>
        <dbReference type="Pfam" id="PF01636"/>
    </source>
</evidence>
<evidence type="ECO:0000313" key="2">
    <source>
        <dbReference type="EMBL" id="MFC4906079.1"/>
    </source>
</evidence>
<sequence>MPSPHPRLLAWASQAVGEPCETVRPLAGGTHADTYLLHTASGPLVLRAFPPADRAAATEEDVLTSLDDLAGWVPRLVAADRDGSRAGRPATLITLLPGRADVRPRDPGQAATQLGRALARVHSVRPARLGHLRDGLAGPPRPSAQNPAACIVAENLSTLTAEPRVLTHFDFWSGNVLWAGDGTLTGVIDWAGGCLAPRGFDVSWCRLDLHLLHGPDVADAFLRAYEQAAGLPVANVELWDLFAVRNSRASVGSWAGNYVPLGRDDLTPAALRARHAGWEKRCLRRVEGGALPGVGRCAEAD</sequence>
<dbReference type="Gene3D" id="3.90.1200.10">
    <property type="match status" value="1"/>
</dbReference>
<dbReference type="RefSeq" id="WP_378251802.1">
    <property type="nucleotide sequence ID" value="NZ_JBHSIT010000001.1"/>
</dbReference>
<dbReference type="EMBL" id="JBHSIT010000001">
    <property type="protein sequence ID" value="MFC4906079.1"/>
    <property type="molecule type" value="Genomic_DNA"/>
</dbReference>
<dbReference type="Pfam" id="PF01636">
    <property type="entry name" value="APH"/>
    <property type="match status" value="1"/>
</dbReference>
<organism evidence="2 3">
    <name type="scientific">Actinomadura gamaensis</name>
    <dbReference type="NCBI Taxonomy" id="1763541"/>
    <lineage>
        <taxon>Bacteria</taxon>
        <taxon>Bacillati</taxon>
        <taxon>Actinomycetota</taxon>
        <taxon>Actinomycetes</taxon>
        <taxon>Streptosporangiales</taxon>
        <taxon>Thermomonosporaceae</taxon>
        <taxon>Actinomadura</taxon>
    </lineage>
</organism>
<accession>A0ABV9TR41</accession>
<dbReference type="SUPFAM" id="SSF56112">
    <property type="entry name" value="Protein kinase-like (PK-like)"/>
    <property type="match status" value="1"/>
</dbReference>
<feature type="domain" description="Aminoglycoside phosphotransferase" evidence="1">
    <location>
        <begin position="22"/>
        <end position="229"/>
    </location>
</feature>
<gene>
    <name evidence="2" type="ORF">ACFPCY_01990</name>
</gene>
<dbReference type="InterPro" id="IPR002575">
    <property type="entry name" value="Aminoglycoside_PTrfase"/>
</dbReference>
<protein>
    <submittedName>
        <fullName evidence="2">Phosphotransferase family protein</fullName>
    </submittedName>
</protein>
<name>A0ABV9TR41_9ACTN</name>
<dbReference type="InterPro" id="IPR051678">
    <property type="entry name" value="AGP_Transferase"/>
</dbReference>
<reference evidence="3" key="1">
    <citation type="journal article" date="2019" name="Int. J. Syst. Evol. Microbiol.">
        <title>The Global Catalogue of Microorganisms (GCM) 10K type strain sequencing project: providing services to taxonomists for standard genome sequencing and annotation.</title>
        <authorList>
            <consortium name="The Broad Institute Genomics Platform"/>
            <consortium name="The Broad Institute Genome Sequencing Center for Infectious Disease"/>
            <person name="Wu L."/>
            <person name="Ma J."/>
        </authorList>
    </citation>
    <scope>NUCLEOTIDE SEQUENCE [LARGE SCALE GENOMIC DNA]</scope>
    <source>
        <strain evidence="3">KLKA75</strain>
    </source>
</reference>
<proteinExistence type="predicted"/>
<comment type="caution">
    <text evidence="2">The sequence shown here is derived from an EMBL/GenBank/DDBJ whole genome shotgun (WGS) entry which is preliminary data.</text>
</comment>
<dbReference type="InterPro" id="IPR011009">
    <property type="entry name" value="Kinase-like_dom_sf"/>
</dbReference>
<keyword evidence="3" id="KW-1185">Reference proteome</keyword>
<dbReference type="Proteomes" id="UP001595872">
    <property type="component" value="Unassembled WGS sequence"/>
</dbReference>